<accession>A0A830GTS6</accession>
<dbReference type="RefSeq" id="WP_189001311.1">
    <property type="nucleotide sequence ID" value="NZ_BMOU01000006.1"/>
</dbReference>
<proteinExistence type="predicted"/>
<dbReference type="InterPro" id="IPR038695">
    <property type="entry name" value="Saro_0823-like_sf"/>
</dbReference>
<dbReference type="InterPro" id="IPR003795">
    <property type="entry name" value="DUF192"/>
</dbReference>
<reference evidence="1" key="2">
    <citation type="submission" date="2020-09" db="EMBL/GenBank/DDBJ databases">
        <authorList>
            <person name="Sun Q."/>
            <person name="Ohkuma M."/>
        </authorList>
    </citation>
    <scope>NUCLEOTIDE SEQUENCE</scope>
    <source>
        <strain evidence="1">JCM 17820</strain>
    </source>
</reference>
<comment type="caution">
    <text evidence="1">The sequence shown here is derived from an EMBL/GenBank/DDBJ whole genome shotgun (WGS) entry which is preliminary data.</text>
</comment>
<dbReference type="Gene3D" id="2.60.120.1140">
    <property type="entry name" value="Protein of unknown function DUF192"/>
    <property type="match status" value="1"/>
</dbReference>
<dbReference type="AlphaFoldDB" id="A0A830GTS6"/>
<keyword evidence="2" id="KW-1185">Reference proteome</keyword>
<dbReference type="PANTHER" id="PTHR37953:SF1">
    <property type="entry name" value="UPF0127 PROTEIN MJ1496"/>
    <property type="match status" value="1"/>
</dbReference>
<sequence length="115" mass="12691">MRIVHDPEGTPRTLAHEVERAESLFAQARGLMFRRSIPDDYALVFPFDDAETRSIHMLFVPFPLDVLWLADDEVQAVKTVPPWYGVGWARADTLLELPAGAAAGVSEGDTVVVAD</sequence>
<dbReference type="Proteomes" id="UP000605784">
    <property type="component" value="Unassembled WGS sequence"/>
</dbReference>
<dbReference type="PANTHER" id="PTHR37953">
    <property type="entry name" value="UPF0127 PROTEIN MJ1496"/>
    <property type="match status" value="1"/>
</dbReference>
<gene>
    <name evidence="1" type="ORF">GCM10009030_35580</name>
</gene>
<name>A0A830GTS6_9EURY</name>
<evidence type="ECO:0008006" key="3">
    <source>
        <dbReference type="Google" id="ProtNLM"/>
    </source>
</evidence>
<evidence type="ECO:0000313" key="2">
    <source>
        <dbReference type="Proteomes" id="UP000605784"/>
    </source>
</evidence>
<dbReference type="Pfam" id="PF02643">
    <property type="entry name" value="DUF192"/>
    <property type="match status" value="1"/>
</dbReference>
<organism evidence="1 2">
    <name type="scientific">Haloarcula pellucida</name>
    <dbReference type="NCBI Taxonomy" id="1427151"/>
    <lineage>
        <taxon>Archaea</taxon>
        <taxon>Methanobacteriati</taxon>
        <taxon>Methanobacteriota</taxon>
        <taxon>Stenosarchaea group</taxon>
        <taxon>Halobacteria</taxon>
        <taxon>Halobacteriales</taxon>
        <taxon>Haloarculaceae</taxon>
        <taxon>Haloarcula</taxon>
    </lineage>
</organism>
<reference evidence="1" key="1">
    <citation type="journal article" date="2014" name="Int. J. Syst. Evol. Microbiol.">
        <title>Complete genome sequence of Corynebacterium casei LMG S-19264T (=DSM 44701T), isolated from a smear-ripened cheese.</title>
        <authorList>
            <consortium name="US DOE Joint Genome Institute (JGI-PGF)"/>
            <person name="Walter F."/>
            <person name="Albersmeier A."/>
            <person name="Kalinowski J."/>
            <person name="Ruckert C."/>
        </authorList>
    </citation>
    <scope>NUCLEOTIDE SEQUENCE</scope>
    <source>
        <strain evidence="1">JCM 17820</strain>
    </source>
</reference>
<evidence type="ECO:0000313" key="1">
    <source>
        <dbReference type="EMBL" id="GGO01660.1"/>
    </source>
</evidence>
<protein>
    <recommendedName>
        <fullName evidence="3">DUF192 domain-containing protein</fullName>
    </recommendedName>
</protein>
<dbReference type="EMBL" id="BMOU01000006">
    <property type="protein sequence ID" value="GGO01660.1"/>
    <property type="molecule type" value="Genomic_DNA"/>
</dbReference>